<dbReference type="GO" id="GO:0031146">
    <property type="term" value="P:SCF-dependent proteasomal ubiquitin-dependent protein catabolic process"/>
    <property type="evidence" value="ECO:0007669"/>
    <property type="project" value="InterPro"/>
</dbReference>
<feature type="compositionally biased region" description="Basic and acidic residues" evidence="1">
    <location>
        <begin position="571"/>
        <end position="580"/>
    </location>
</feature>
<evidence type="ECO:0000313" key="2">
    <source>
        <dbReference type="EMBL" id="KAF6081146.1"/>
    </source>
</evidence>
<feature type="compositionally biased region" description="Basic residues" evidence="1">
    <location>
        <begin position="764"/>
        <end position="775"/>
    </location>
</feature>
<feature type="compositionally biased region" description="Basic and acidic residues" evidence="1">
    <location>
        <begin position="631"/>
        <end position="649"/>
    </location>
</feature>
<dbReference type="SUPFAM" id="SSF52047">
    <property type="entry name" value="RNI-like"/>
    <property type="match status" value="1"/>
</dbReference>
<dbReference type="InterPro" id="IPR042354">
    <property type="entry name" value="FBX38"/>
</dbReference>
<dbReference type="InterPro" id="IPR032675">
    <property type="entry name" value="LRR_dom_sf"/>
</dbReference>
<name>A0A834DIF5_9CHIR</name>
<accession>A0A834DIF5</accession>
<feature type="compositionally biased region" description="Low complexity" evidence="1">
    <location>
        <begin position="653"/>
        <end position="674"/>
    </location>
</feature>
<proteinExistence type="predicted"/>
<evidence type="ECO:0000256" key="1">
    <source>
        <dbReference type="SAM" id="MobiDB-lite"/>
    </source>
</evidence>
<dbReference type="PANTHER" id="PTHR14753">
    <property type="entry name" value="F-BOX ONLY PROTEIN 38"/>
    <property type="match status" value="1"/>
</dbReference>
<comment type="caution">
    <text evidence="2">The sequence shown here is derived from an EMBL/GenBank/DDBJ whole genome shotgun (WGS) entry which is preliminary data.</text>
</comment>
<feature type="region of interest" description="Disordered" evidence="1">
    <location>
        <begin position="737"/>
        <end position="784"/>
    </location>
</feature>
<organism evidence="2 3">
    <name type="scientific">Phyllostomus discolor</name>
    <name type="common">pale spear-nosed bat</name>
    <dbReference type="NCBI Taxonomy" id="89673"/>
    <lineage>
        <taxon>Eukaryota</taxon>
        <taxon>Metazoa</taxon>
        <taxon>Chordata</taxon>
        <taxon>Craniata</taxon>
        <taxon>Vertebrata</taxon>
        <taxon>Euteleostomi</taxon>
        <taxon>Mammalia</taxon>
        <taxon>Eutheria</taxon>
        <taxon>Laurasiatheria</taxon>
        <taxon>Chiroptera</taxon>
        <taxon>Yangochiroptera</taxon>
        <taxon>Phyllostomidae</taxon>
        <taxon>Phyllostominae</taxon>
        <taxon>Phyllostomus</taxon>
    </lineage>
</organism>
<protein>
    <submittedName>
        <fullName evidence="2">F-box protein 38</fullName>
    </submittedName>
</protein>
<feature type="compositionally biased region" description="Basic and acidic residues" evidence="1">
    <location>
        <begin position="737"/>
        <end position="748"/>
    </location>
</feature>
<reference evidence="2 3" key="1">
    <citation type="journal article" date="2020" name="Nature">
        <title>Six reference-quality genomes reveal evolution of bat adaptations.</title>
        <authorList>
            <person name="Jebb D."/>
            <person name="Huang Z."/>
            <person name="Pippel M."/>
            <person name="Hughes G.M."/>
            <person name="Lavrichenko K."/>
            <person name="Devanna P."/>
            <person name="Winkler S."/>
            <person name="Jermiin L.S."/>
            <person name="Skirmuntt E.C."/>
            <person name="Katzourakis A."/>
            <person name="Burkitt-Gray L."/>
            <person name="Ray D.A."/>
            <person name="Sullivan K.A.M."/>
            <person name="Roscito J.G."/>
            <person name="Kirilenko B.M."/>
            <person name="Davalos L.M."/>
            <person name="Corthals A.P."/>
            <person name="Power M.L."/>
            <person name="Jones G."/>
            <person name="Ransome R.D."/>
            <person name="Dechmann D.K.N."/>
            <person name="Locatelli A.G."/>
            <person name="Puechmaille S.J."/>
            <person name="Fedrigo O."/>
            <person name="Jarvis E.D."/>
            <person name="Hiller M."/>
            <person name="Vernes S.C."/>
            <person name="Myers E.W."/>
            <person name="Teeling E.C."/>
        </authorList>
    </citation>
    <scope>NUCLEOTIDE SEQUENCE [LARGE SCALE GENOMIC DNA]</scope>
    <source>
        <strain evidence="2">Bat1K_MPI-CBG_1</strain>
    </source>
</reference>
<dbReference type="Gene3D" id="3.80.10.10">
    <property type="entry name" value="Ribonuclease Inhibitor"/>
    <property type="match status" value="1"/>
</dbReference>
<feature type="compositionally biased region" description="Acidic residues" evidence="1">
    <location>
        <begin position="549"/>
        <end position="558"/>
    </location>
</feature>
<dbReference type="GO" id="GO:0070936">
    <property type="term" value="P:protein K48-linked ubiquitination"/>
    <property type="evidence" value="ECO:0007669"/>
    <property type="project" value="TreeGrafter"/>
</dbReference>
<feature type="compositionally biased region" description="Low complexity" evidence="1">
    <location>
        <begin position="441"/>
        <end position="459"/>
    </location>
</feature>
<dbReference type="PANTHER" id="PTHR14753:SF3">
    <property type="entry name" value="F-BOX ONLY PROTEIN 38"/>
    <property type="match status" value="1"/>
</dbReference>
<dbReference type="EMBL" id="JABVXQ010000013">
    <property type="protein sequence ID" value="KAF6081146.1"/>
    <property type="molecule type" value="Genomic_DNA"/>
</dbReference>
<gene>
    <name evidence="2" type="ORF">HJG60_005001</name>
</gene>
<dbReference type="AlphaFoldDB" id="A0A834DIF5"/>
<dbReference type="GO" id="GO:0005737">
    <property type="term" value="C:cytoplasm"/>
    <property type="evidence" value="ECO:0007669"/>
    <property type="project" value="TreeGrafter"/>
</dbReference>
<dbReference type="GO" id="GO:0005634">
    <property type="term" value="C:nucleus"/>
    <property type="evidence" value="ECO:0007669"/>
    <property type="project" value="TreeGrafter"/>
</dbReference>
<dbReference type="Proteomes" id="UP000664940">
    <property type="component" value="Unassembled WGS sequence"/>
</dbReference>
<feature type="region of interest" description="Disordered" evidence="1">
    <location>
        <begin position="437"/>
        <end position="476"/>
    </location>
</feature>
<evidence type="ECO:0000313" key="3">
    <source>
        <dbReference type="Proteomes" id="UP000664940"/>
    </source>
</evidence>
<feature type="region of interest" description="Disordered" evidence="1">
    <location>
        <begin position="545"/>
        <end position="715"/>
    </location>
</feature>
<sequence>MCMECLSRKLKEAVTLYLRVVRVVDLCAGRWWEYMPSGFTDSSFLTLLKKMPDVEQLYGLHPRYLERRRVRGHEAFSIPGVLEALQACPNLVGVETSHLELVESIWTYMPHVHILGKFRNRNGAFPIPPENKLKIPIGAKIQTLHLVGVNVPEIPCIPMLRHLYMKWVRLTKPQPFKDFLCISLRTFVMRNCAGPTNSLKYVPLVTGLASARNLEHLEMVRVPFLGGLIQHVVEDSWRSGGFRNLHTIVLGACKNALEVDLGYLIITAARRLHEVRIQPSLTKDGVFSALKMAELEFPQFETLHLGYVDEFLLQSRMANADLVKYGLADVVENPGIITDIGMKAVNEVFSCIKYLAIYNCPHLHNPYNWISDHSRWTRLVDINLVRCHALKLDSFGQFIELLPSLEFISLDQMFREPPKGCARVGLSAGTGIGVSSALVSNQNSNNDNDNNAQNNANIHDNNHHHPDDSDEENDFRQDLQPGEQQFAADALNEMEDMVQEDGEVVAESGHETPAHSQAVIPVDVDEEQAGPSGLQRVVKPTPITVHDSESDDEEDSLELQEVWIPKNGPRRYSEREEKTGEPVQSRELSVSGKGKTPLRKRYNSHQMGQSKQFPLEESSCEKGCQVTSEQIKADMKAARDIPEKKKNKDVYPSCSSTTASTAGNSSSLSAASQSPDCVRTVDSGGSSEPSPTEVDVSRQCVCSPAGSEDSEAMEEGDAESSVCPRCCCHRPQESQRRTSRCSDEERPSTSRACVVNGPDEVAKTKPRHSVKRKRTADKSTSTSDPVIEDDHVQVLVLKSKNLVGVTMTNCGITDLVLKDCPKMMFIHATRCRVLKHLKVENAPIVNRFDYAQCKKLNMDQVLDQILRMPPERNRIIYLRPMQQVDTLTLEQKLFSGPYPYHICIIHEFSNPPNVRNKVRIRSWMDTIANINQELIKYEFFPEATRTEDDLKKHPRYPWGRDIYTLEGVVDGAPYSLISDFPWLRSLRAAEPNSFARYDFEDDEESTIYAPRRKGQLSADICMETIGEEISEMRQMKKGVFQRVVAIFIHYCDVNGEPVEDDYI</sequence>